<gene>
    <name evidence="10" type="ORF">RRG08_059138</name>
</gene>
<dbReference type="EMBL" id="JAWDGP010007363">
    <property type="protein sequence ID" value="KAK3723349.1"/>
    <property type="molecule type" value="Genomic_DNA"/>
</dbReference>
<comment type="subunit">
    <text evidence="9">Component of the RZZ complex.</text>
</comment>
<keyword evidence="6 9" id="KW-0995">Kinetochore</keyword>
<dbReference type="Proteomes" id="UP001283361">
    <property type="component" value="Unassembled WGS sequence"/>
</dbReference>
<keyword evidence="3 9" id="KW-0158">Chromosome</keyword>
<keyword evidence="7 9" id="KW-0131">Cell cycle</keyword>
<evidence type="ECO:0000256" key="4">
    <source>
        <dbReference type="ARBA" id="ARBA00022618"/>
    </source>
</evidence>
<organism evidence="10 11">
    <name type="scientific">Elysia crispata</name>
    <name type="common">lettuce slug</name>
    <dbReference type="NCBI Taxonomy" id="231223"/>
    <lineage>
        <taxon>Eukaryota</taxon>
        <taxon>Metazoa</taxon>
        <taxon>Spiralia</taxon>
        <taxon>Lophotrochozoa</taxon>
        <taxon>Mollusca</taxon>
        <taxon>Gastropoda</taxon>
        <taxon>Heterobranchia</taxon>
        <taxon>Euthyneura</taxon>
        <taxon>Panpulmonata</taxon>
        <taxon>Sacoglossa</taxon>
        <taxon>Placobranchoidea</taxon>
        <taxon>Plakobranchidae</taxon>
        <taxon>Elysia</taxon>
    </lineage>
</organism>
<evidence type="ECO:0000256" key="2">
    <source>
        <dbReference type="ARBA" id="ARBA00009062"/>
    </source>
</evidence>
<evidence type="ECO:0000256" key="9">
    <source>
        <dbReference type="RuleBase" id="RU369076"/>
    </source>
</evidence>
<evidence type="ECO:0000256" key="6">
    <source>
        <dbReference type="ARBA" id="ARBA00022838"/>
    </source>
</evidence>
<dbReference type="GO" id="GO:0051301">
    <property type="term" value="P:cell division"/>
    <property type="evidence" value="ECO:0007669"/>
    <property type="project" value="UniProtKB-UniRule"/>
</dbReference>
<comment type="subcellular location">
    <subcellularLocation>
        <location evidence="1 9">Chromosome</location>
        <location evidence="1 9">Centromere</location>
        <location evidence="1 9">Kinetochore</location>
    </subcellularLocation>
</comment>
<dbReference type="PANTHER" id="PTHR15995:SF1">
    <property type="entry name" value="PROTEIN ZWILCH HOMOLOG"/>
    <property type="match status" value="1"/>
</dbReference>
<evidence type="ECO:0000313" key="10">
    <source>
        <dbReference type="EMBL" id="KAK3723349.1"/>
    </source>
</evidence>
<reference evidence="10" key="1">
    <citation type="journal article" date="2023" name="G3 (Bethesda)">
        <title>A reference genome for the long-term kleptoplast-retaining sea slug Elysia crispata morphotype clarki.</title>
        <authorList>
            <person name="Eastman K.E."/>
            <person name="Pendleton A.L."/>
            <person name="Shaikh M.A."/>
            <person name="Suttiyut T."/>
            <person name="Ogas R."/>
            <person name="Tomko P."/>
            <person name="Gavelis G."/>
            <person name="Widhalm J.R."/>
            <person name="Wisecaver J.H."/>
        </authorList>
    </citation>
    <scope>NUCLEOTIDE SEQUENCE</scope>
    <source>
        <strain evidence="10">ECLA1</strain>
    </source>
</reference>
<dbReference type="PANTHER" id="PTHR15995">
    <property type="entry name" value="PROTEIN ZWILCH HOMOLOG"/>
    <property type="match status" value="1"/>
</dbReference>
<comment type="similarity">
    <text evidence="2 9">Belongs to the ZWILCH family.</text>
</comment>
<name>A0AAE0XXU8_9GAST</name>
<dbReference type="GO" id="GO:0007094">
    <property type="term" value="P:mitotic spindle assembly checkpoint signaling"/>
    <property type="evidence" value="ECO:0007669"/>
    <property type="project" value="UniProtKB-UniRule"/>
</dbReference>
<proteinExistence type="inferred from homology"/>
<dbReference type="AlphaFoldDB" id="A0AAE0XXU8"/>
<protein>
    <recommendedName>
        <fullName evidence="9">Protein zwilch</fullName>
    </recommendedName>
</protein>
<keyword evidence="11" id="KW-1185">Reference proteome</keyword>
<evidence type="ECO:0000313" key="11">
    <source>
        <dbReference type="Proteomes" id="UP001283361"/>
    </source>
</evidence>
<keyword evidence="8 9" id="KW-0137">Centromere</keyword>
<comment type="function">
    <text evidence="9">Essential component of the mitotic checkpoint, which prevents cells from prematurely exiting mitosis. Required for the assembly of the dynein-dynactin and MAD1-MAD2 complexes onto kinetochores. Its function related to the spindle assembly machinery is proposed to depend on its association in the mitotic RZZ complex.</text>
</comment>
<dbReference type="Gene3D" id="1.20.58.730">
    <property type="match status" value="1"/>
</dbReference>
<dbReference type="Pfam" id="PF09817">
    <property type="entry name" value="Zwilch"/>
    <property type="match status" value="1"/>
</dbReference>
<dbReference type="GO" id="GO:0034501">
    <property type="term" value="P:protein localization to kinetochore"/>
    <property type="evidence" value="ECO:0007669"/>
    <property type="project" value="UniProtKB-UniRule"/>
</dbReference>
<keyword evidence="5 9" id="KW-0498">Mitosis</keyword>
<dbReference type="Gene3D" id="1.10.287.1880">
    <property type="match status" value="1"/>
</dbReference>
<sequence>MLEQVFHNGEEPIRNTTKQLKELFARKKNGDRFSKSMTGFVDAGANRLNLSPAMDRDFTDELWDVLSCCSSLQEMVNCVRETFDEMRRGTTHLYVSSDNRTTLANLSRAAASGLAVFPPLSDQQLALRLVVEIGLEKLRKLYHALMVTANKLCLPAQWEKLFSQESAASKFMQEEDFDKELLALYKQFSVLEKLHYCLECVATVDAFTDSQDLTKIASAVLCSGTDDCNSGKVYKIHVNPALALPEIEKRQWTSIRRETAANGISTVETLLRCMPEGILENGPYESDYVWLFTAQQNHSQM</sequence>
<dbReference type="InterPro" id="IPR018630">
    <property type="entry name" value="Zwilch"/>
</dbReference>
<evidence type="ECO:0000256" key="1">
    <source>
        <dbReference type="ARBA" id="ARBA00004629"/>
    </source>
</evidence>
<dbReference type="GO" id="GO:1990423">
    <property type="term" value="C:RZZ complex"/>
    <property type="evidence" value="ECO:0007669"/>
    <property type="project" value="UniProtKB-UniRule"/>
</dbReference>
<evidence type="ECO:0000256" key="7">
    <source>
        <dbReference type="ARBA" id="ARBA00023306"/>
    </source>
</evidence>
<accession>A0AAE0XXU8</accession>
<evidence type="ECO:0000256" key="8">
    <source>
        <dbReference type="ARBA" id="ARBA00023328"/>
    </source>
</evidence>
<evidence type="ECO:0000256" key="5">
    <source>
        <dbReference type="ARBA" id="ARBA00022776"/>
    </source>
</evidence>
<keyword evidence="4 9" id="KW-0132">Cell division</keyword>
<evidence type="ECO:0000256" key="3">
    <source>
        <dbReference type="ARBA" id="ARBA00022454"/>
    </source>
</evidence>
<comment type="caution">
    <text evidence="10">The sequence shown here is derived from an EMBL/GenBank/DDBJ whole genome shotgun (WGS) entry which is preliminary data.</text>
</comment>